<evidence type="ECO:0000256" key="1">
    <source>
        <dbReference type="ARBA" id="ARBA00004123"/>
    </source>
</evidence>
<dbReference type="GO" id="GO:0016592">
    <property type="term" value="C:mediator complex"/>
    <property type="evidence" value="ECO:0007669"/>
    <property type="project" value="InterPro"/>
</dbReference>
<comment type="subcellular location">
    <subcellularLocation>
        <location evidence="1 4">Nucleus</location>
    </subcellularLocation>
</comment>
<keyword evidence="4" id="KW-0010">Activator</keyword>
<keyword evidence="7" id="KW-1185">Reference proteome</keyword>
<sequence>MTITGVFFIPSNPNAPSALPILTERLRSVFAEEPIPIGRWALEHKLMRDTPSCLPASAHAPNPVPKPKYMQFLSLTHYPNHGFIYASEATDLPQASVAAGGSHRQTPLLGTISAAAGPPQAQAQSPTAAAGGAAPSSNASQSGMIMRTVPLSSYGPLFQHFMRACEPFWNHRHTVTVPAGVVYDIGDFRLRIGDVRQTFPQARARGTVVEVEWKGPSPLTSSSSSSPANFNEDGSSDSGIDVTTEPLDDSEIDAEYALVAQLIRDFWSQLGIEGAREAILVPDVGKEIKEQHRRRRAGENLKRKKPRTHDDDEEGWGWWDIEEDKNPDAGVDLARQYMEIYRFNR</sequence>
<keyword evidence="3 4" id="KW-0539">Nucleus</keyword>
<evidence type="ECO:0000313" key="6">
    <source>
        <dbReference type="EMBL" id="RWQ92669.1"/>
    </source>
</evidence>
<comment type="function">
    <text evidence="4">Component of the Mediator complex, a coactivator involved in the regulated transcription of nearly all RNA polymerase II-dependent genes. Mediator functions as a bridge to convey information from gene-specific regulatory proteins to the basal RNA polymerase II transcription machinery. Mediator is recruited to promoters by direct interactions with regulatory proteins and serves as a scaffold for the assembly of a functional preinitiation complex with RNA polymerase II and the general transcription factors.</text>
</comment>
<dbReference type="InterPro" id="IPR013921">
    <property type="entry name" value="Mediator_Med20"/>
</dbReference>
<gene>
    <name evidence="4" type="primary">MED20</name>
    <name evidence="6" type="ORF">C8Q69DRAFT_493332</name>
</gene>
<dbReference type="EMBL" id="RCNU01000012">
    <property type="protein sequence ID" value="RWQ92669.1"/>
    <property type="molecule type" value="Genomic_DNA"/>
</dbReference>
<dbReference type="STRING" id="264951.A0A443HLH2"/>
<feature type="compositionally biased region" description="Basic residues" evidence="5">
    <location>
        <begin position="291"/>
        <end position="307"/>
    </location>
</feature>
<feature type="region of interest" description="Disordered" evidence="5">
    <location>
        <begin position="214"/>
        <end position="245"/>
    </location>
</feature>
<organism evidence="6 7">
    <name type="scientific">Byssochlamys spectabilis</name>
    <name type="common">Paecilomyces variotii</name>
    <dbReference type="NCBI Taxonomy" id="264951"/>
    <lineage>
        <taxon>Eukaryota</taxon>
        <taxon>Fungi</taxon>
        <taxon>Dikarya</taxon>
        <taxon>Ascomycota</taxon>
        <taxon>Pezizomycotina</taxon>
        <taxon>Eurotiomycetes</taxon>
        <taxon>Eurotiomycetidae</taxon>
        <taxon>Eurotiales</taxon>
        <taxon>Thermoascaceae</taxon>
        <taxon>Paecilomyces</taxon>
    </lineage>
</organism>
<reference evidence="6 7" key="1">
    <citation type="journal article" date="2018" name="Front. Microbiol.">
        <title>Genomic and genetic insights into a cosmopolitan fungus, Paecilomyces variotii (Eurotiales).</title>
        <authorList>
            <person name="Urquhart A.S."/>
            <person name="Mondo S.J."/>
            <person name="Makela M.R."/>
            <person name="Hane J.K."/>
            <person name="Wiebenga A."/>
            <person name="He G."/>
            <person name="Mihaltcheva S."/>
            <person name="Pangilinan J."/>
            <person name="Lipzen A."/>
            <person name="Barry K."/>
            <person name="de Vries R.P."/>
            <person name="Grigoriev I.V."/>
            <person name="Idnurm A."/>
        </authorList>
    </citation>
    <scope>NUCLEOTIDE SEQUENCE [LARGE SCALE GENOMIC DNA]</scope>
    <source>
        <strain evidence="6 7">CBS 101075</strain>
    </source>
</reference>
<feature type="compositionally biased region" description="Low complexity" evidence="5">
    <location>
        <begin position="216"/>
        <end position="227"/>
    </location>
</feature>
<dbReference type="GO" id="GO:0003712">
    <property type="term" value="F:transcription coregulator activity"/>
    <property type="evidence" value="ECO:0007669"/>
    <property type="project" value="InterPro"/>
</dbReference>
<name>A0A443HLH2_BYSSP</name>
<evidence type="ECO:0000256" key="4">
    <source>
        <dbReference type="RuleBase" id="RU364152"/>
    </source>
</evidence>
<protein>
    <recommendedName>
        <fullName evidence="4">Mediator of RNA polymerase II transcription subunit 20</fullName>
    </recommendedName>
    <alternativeName>
        <fullName evidence="4">Mediator complex subunit 20</fullName>
    </alternativeName>
</protein>
<comment type="similarity">
    <text evidence="2 4">Belongs to the Mediator complex subunit 20 family.</text>
</comment>
<accession>A0A443HLH2</accession>
<dbReference type="GO" id="GO:0006357">
    <property type="term" value="P:regulation of transcription by RNA polymerase II"/>
    <property type="evidence" value="ECO:0007669"/>
    <property type="project" value="InterPro"/>
</dbReference>
<comment type="caution">
    <text evidence="6">The sequence shown here is derived from an EMBL/GenBank/DDBJ whole genome shotgun (WGS) entry which is preliminary data.</text>
</comment>
<dbReference type="AlphaFoldDB" id="A0A443HLH2"/>
<comment type="subunit">
    <text evidence="4">Component of the Mediator complex.</text>
</comment>
<evidence type="ECO:0000256" key="3">
    <source>
        <dbReference type="ARBA" id="ARBA00023242"/>
    </source>
</evidence>
<proteinExistence type="inferred from homology"/>
<dbReference type="Pfam" id="PF08612">
    <property type="entry name" value="Med20"/>
    <property type="match status" value="1"/>
</dbReference>
<evidence type="ECO:0000313" key="7">
    <source>
        <dbReference type="Proteomes" id="UP000283841"/>
    </source>
</evidence>
<keyword evidence="4" id="KW-0805">Transcription regulation</keyword>
<feature type="region of interest" description="Disordered" evidence="5">
    <location>
        <begin position="289"/>
        <end position="313"/>
    </location>
</feature>
<keyword evidence="4" id="KW-0804">Transcription</keyword>
<evidence type="ECO:0000256" key="5">
    <source>
        <dbReference type="SAM" id="MobiDB-lite"/>
    </source>
</evidence>
<feature type="compositionally biased region" description="Polar residues" evidence="5">
    <location>
        <begin position="228"/>
        <end position="238"/>
    </location>
</feature>
<evidence type="ECO:0000256" key="2">
    <source>
        <dbReference type="ARBA" id="ARBA00010743"/>
    </source>
</evidence>
<dbReference type="Proteomes" id="UP000283841">
    <property type="component" value="Unassembled WGS sequence"/>
</dbReference>
<dbReference type="VEuPathDB" id="FungiDB:C8Q69DRAFT_493332"/>
<feature type="region of interest" description="Disordered" evidence="5">
    <location>
        <begin position="116"/>
        <end position="141"/>
    </location>
</feature>